<dbReference type="InterPro" id="IPR036291">
    <property type="entry name" value="NAD(P)-bd_dom_sf"/>
</dbReference>
<keyword evidence="6" id="KW-1185">Reference proteome</keyword>
<dbReference type="EMBL" id="JBHSFV010000005">
    <property type="protein sequence ID" value="MFC4634187.1"/>
    <property type="molecule type" value="Genomic_DNA"/>
</dbReference>
<dbReference type="Pfam" id="PF22725">
    <property type="entry name" value="GFO_IDH_MocA_C3"/>
    <property type="match status" value="1"/>
</dbReference>
<evidence type="ECO:0000313" key="5">
    <source>
        <dbReference type="EMBL" id="MFC4634187.1"/>
    </source>
</evidence>
<dbReference type="InterPro" id="IPR050463">
    <property type="entry name" value="Gfo/Idh/MocA_oxidrdct_glycsds"/>
</dbReference>
<feature type="domain" description="Gfo/Idh/MocA-like oxidoreductase N-terminal" evidence="3">
    <location>
        <begin position="39"/>
        <end position="162"/>
    </location>
</feature>
<name>A0ABV9HVK7_9FLAO</name>
<keyword evidence="1" id="KW-0560">Oxidoreductase</keyword>
<dbReference type="PANTHER" id="PTHR43818:SF11">
    <property type="entry name" value="BCDNA.GH03377"/>
    <property type="match status" value="1"/>
</dbReference>
<dbReference type="RefSeq" id="WP_379978413.1">
    <property type="nucleotide sequence ID" value="NZ_JBHSFV010000005.1"/>
</dbReference>
<evidence type="ECO:0000259" key="4">
    <source>
        <dbReference type="Pfam" id="PF22725"/>
    </source>
</evidence>
<evidence type="ECO:0000256" key="2">
    <source>
        <dbReference type="SAM" id="SignalP"/>
    </source>
</evidence>
<evidence type="ECO:0000313" key="6">
    <source>
        <dbReference type="Proteomes" id="UP001596043"/>
    </source>
</evidence>
<dbReference type="InterPro" id="IPR055170">
    <property type="entry name" value="GFO_IDH_MocA-like_dom"/>
</dbReference>
<dbReference type="SUPFAM" id="SSF55347">
    <property type="entry name" value="Glyceraldehyde-3-phosphate dehydrogenase-like, C-terminal domain"/>
    <property type="match status" value="1"/>
</dbReference>
<dbReference type="Gene3D" id="3.40.50.720">
    <property type="entry name" value="NAD(P)-binding Rossmann-like Domain"/>
    <property type="match status" value="1"/>
</dbReference>
<dbReference type="SUPFAM" id="SSF51735">
    <property type="entry name" value="NAD(P)-binding Rossmann-fold domains"/>
    <property type="match status" value="1"/>
</dbReference>
<protein>
    <submittedName>
        <fullName evidence="5">Gfo/Idh/MocA family protein</fullName>
    </submittedName>
</protein>
<organism evidence="5 6">
    <name type="scientific">Dokdonia ponticola</name>
    <dbReference type="NCBI Taxonomy" id="2041041"/>
    <lineage>
        <taxon>Bacteria</taxon>
        <taxon>Pseudomonadati</taxon>
        <taxon>Bacteroidota</taxon>
        <taxon>Flavobacteriia</taxon>
        <taxon>Flavobacteriales</taxon>
        <taxon>Flavobacteriaceae</taxon>
        <taxon>Dokdonia</taxon>
    </lineage>
</organism>
<dbReference type="Gene3D" id="3.30.360.10">
    <property type="entry name" value="Dihydrodipicolinate Reductase, domain 2"/>
    <property type="match status" value="1"/>
</dbReference>
<gene>
    <name evidence="5" type="ORF">ACFO3O_09735</name>
</gene>
<dbReference type="Pfam" id="PF01408">
    <property type="entry name" value="GFO_IDH_MocA"/>
    <property type="match status" value="1"/>
</dbReference>
<evidence type="ECO:0000259" key="3">
    <source>
        <dbReference type="Pfam" id="PF01408"/>
    </source>
</evidence>
<dbReference type="InterPro" id="IPR000683">
    <property type="entry name" value="Gfo/Idh/MocA-like_OxRdtase_N"/>
</dbReference>
<sequence length="370" mass="40503">MNRRTFNTQLSKAVGGVALLSNIPLACAFENSENKKSLGIALVGLGTYSTYELAPSLLETKHCHLAGIVTGTPEKEKIWAEKYNIPKENIYNYETFDTIVNNDAIDIVYVVLPNAMHADFCIRAAKAGKHVICEKPMAVSVAECQAIIDACAKANVKLSVGYRLHSEPHTQEIQRMVREKTFGNVQYIATGAGYPSHGNPNPNQWRLNKALSGGGALMNMGVYAIQGAIYGTGELPISVTAQEFSTKPEYFKDTDETITAQFEFPSGAMGSIFTSHNAKADRLYASCDKGWYELDVAFSYGPLHGRTSNGNEISFPHKRQQALQMDDFALHITQGTPNKVPGSMGLRDLKIVEAIYQSIKEGGRKIALDV</sequence>
<keyword evidence="2" id="KW-0732">Signal</keyword>
<reference evidence="6" key="1">
    <citation type="journal article" date="2019" name="Int. J. Syst. Evol. Microbiol.">
        <title>The Global Catalogue of Microorganisms (GCM) 10K type strain sequencing project: providing services to taxonomists for standard genome sequencing and annotation.</title>
        <authorList>
            <consortium name="The Broad Institute Genomics Platform"/>
            <consortium name="The Broad Institute Genome Sequencing Center for Infectious Disease"/>
            <person name="Wu L."/>
            <person name="Ma J."/>
        </authorList>
    </citation>
    <scope>NUCLEOTIDE SEQUENCE [LARGE SCALE GENOMIC DNA]</scope>
    <source>
        <strain evidence="6">YJ-61-S</strain>
    </source>
</reference>
<accession>A0ABV9HVK7</accession>
<dbReference type="PRINTS" id="PR01775">
    <property type="entry name" value="GLFROXRDTASE"/>
</dbReference>
<dbReference type="InterPro" id="IPR008354">
    <property type="entry name" value="Glc-Fru_OxRdtase_bac"/>
</dbReference>
<feature type="chain" id="PRO_5045731331" evidence="2">
    <location>
        <begin position="29"/>
        <end position="370"/>
    </location>
</feature>
<feature type="signal peptide" evidence="2">
    <location>
        <begin position="1"/>
        <end position="28"/>
    </location>
</feature>
<dbReference type="Proteomes" id="UP001596043">
    <property type="component" value="Unassembled WGS sequence"/>
</dbReference>
<proteinExistence type="predicted"/>
<dbReference type="PANTHER" id="PTHR43818">
    <property type="entry name" value="BCDNA.GH03377"/>
    <property type="match status" value="1"/>
</dbReference>
<comment type="caution">
    <text evidence="5">The sequence shown here is derived from an EMBL/GenBank/DDBJ whole genome shotgun (WGS) entry which is preliminary data.</text>
</comment>
<evidence type="ECO:0000256" key="1">
    <source>
        <dbReference type="ARBA" id="ARBA00023002"/>
    </source>
</evidence>
<feature type="domain" description="GFO/IDH/MocA-like oxidoreductase" evidence="4">
    <location>
        <begin position="171"/>
        <end position="292"/>
    </location>
</feature>